<dbReference type="InterPro" id="IPR058245">
    <property type="entry name" value="NreC/VraR/RcsB-like_REC"/>
</dbReference>
<dbReference type="PROSITE" id="PS00622">
    <property type="entry name" value="HTH_LUXR_1"/>
    <property type="match status" value="1"/>
</dbReference>
<feature type="domain" description="Response regulatory" evidence="5">
    <location>
        <begin position="8"/>
        <end position="124"/>
    </location>
</feature>
<evidence type="ECO:0000259" key="5">
    <source>
        <dbReference type="PROSITE" id="PS50110"/>
    </source>
</evidence>
<protein>
    <submittedName>
        <fullName evidence="6">Two component transcriptional regulator, LuxR family</fullName>
    </submittedName>
</protein>
<keyword evidence="2" id="KW-0238">DNA-binding</keyword>
<dbReference type="SUPFAM" id="SSF46894">
    <property type="entry name" value="C-terminal effector domain of the bipartite response regulators"/>
    <property type="match status" value="1"/>
</dbReference>
<gene>
    <name evidence="6" type="ordered locus">AciX8_3763</name>
</gene>
<dbReference type="RefSeq" id="WP_014266920.1">
    <property type="nucleotide sequence ID" value="NC_016631.1"/>
</dbReference>
<dbReference type="SUPFAM" id="SSF52172">
    <property type="entry name" value="CheY-like"/>
    <property type="match status" value="1"/>
</dbReference>
<dbReference type="EMBL" id="CP003130">
    <property type="protein sequence ID" value="AEU38047.1"/>
    <property type="molecule type" value="Genomic_DNA"/>
</dbReference>
<dbReference type="STRING" id="682795.AciX8_3763"/>
<dbReference type="PANTHER" id="PTHR45566">
    <property type="entry name" value="HTH-TYPE TRANSCRIPTIONAL REGULATOR YHJB-RELATED"/>
    <property type="match status" value="1"/>
</dbReference>
<dbReference type="InterPro" id="IPR001789">
    <property type="entry name" value="Sig_transdc_resp-reg_receiver"/>
</dbReference>
<dbReference type="Gene3D" id="3.40.50.2300">
    <property type="match status" value="1"/>
</dbReference>
<dbReference type="PANTHER" id="PTHR45566:SF2">
    <property type="entry name" value="NARL SUBFAMILY"/>
    <property type="match status" value="1"/>
</dbReference>
<dbReference type="InterPro" id="IPR000792">
    <property type="entry name" value="Tscrpt_reg_LuxR_C"/>
</dbReference>
<dbReference type="GO" id="GO:0003677">
    <property type="term" value="F:DNA binding"/>
    <property type="evidence" value="ECO:0007669"/>
    <property type="project" value="UniProtKB-KW"/>
</dbReference>
<dbReference type="GO" id="GO:0000160">
    <property type="term" value="P:phosphorelay signal transduction system"/>
    <property type="evidence" value="ECO:0007669"/>
    <property type="project" value="InterPro"/>
</dbReference>
<dbReference type="Proteomes" id="UP000007113">
    <property type="component" value="Chromosome"/>
</dbReference>
<evidence type="ECO:0000259" key="4">
    <source>
        <dbReference type="PROSITE" id="PS50043"/>
    </source>
</evidence>
<evidence type="ECO:0000256" key="1">
    <source>
        <dbReference type="ARBA" id="ARBA00022553"/>
    </source>
</evidence>
<feature type="domain" description="HTH luxR-type" evidence="4">
    <location>
        <begin position="140"/>
        <end position="205"/>
    </location>
</feature>
<dbReference type="eggNOG" id="COG2197">
    <property type="taxonomic scope" value="Bacteria"/>
</dbReference>
<dbReference type="GO" id="GO:0006355">
    <property type="term" value="P:regulation of DNA-templated transcription"/>
    <property type="evidence" value="ECO:0007669"/>
    <property type="project" value="InterPro"/>
</dbReference>
<dbReference type="PROSITE" id="PS50110">
    <property type="entry name" value="RESPONSE_REGULATORY"/>
    <property type="match status" value="1"/>
</dbReference>
<proteinExistence type="predicted"/>
<reference evidence="6 7" key="1">
    <citation type="submission" date="2011-11" db="EMBL/GenBank/DDBJ databases">
        <title>Complete sequence of Granulicella mallensis MP5ACTX8.</title>
        <authorList>
            <consortium name="US DOE Joint Genome Institute"/>
            <person name="Lucas S."/>
            <person name="Copeland A."/>
            <person name="Lapidus A."/>
            <person name="Cheng J.-F."/>
            <person name="Goodwin L."/>
            <person name="Pitluck S."/>
            <person name="Peters L."/>
            <person name="Lu M."/>
            <person name="Detter J.C."/>
            <person name="Han C."/>
            <person name="Tapia R."/>
            <person name="Land M."/>
            <person name="Hauser L."/>
            <person name="Kyrpides N."/>
            <person name="Ivanova N."/>
            <person name="Mikhailova N."/>
            <person name="Pagani I."/>
            <person name="Rawat S."/>
            <person name="Mannisto M."/>
            <person name="Haggblom M."/>
            <person name="Woyke T."/>
        </authorList>
    </citation>
    <scope>NUCLEOTIDE SEQUENCE [LARGE SCALE GENOMIC DNA]</scope>
    <source>
        <strain evidence="7">ATCC BAA-1857 / DSM 23137 / MP5ACTX8</strain>
    </source>
</reference>
<dbReference type="KEGG" id="gma:AciX8_3763"/>
<evidence type="ECO:0000256" key="2">
    <source>
        <dbReference type="ARBA" id="ARBA00023125"/>
    </source>
</evidence>
<dbReference type="CDD" id="cd06170">
    <property type="entry name" value="LuxR_C_like"/>
    <property type="match status" value="1"/>
</dbReference>
<dbReference type="SMART" id="SM00448">
    <property type="entry name" value="REC"/>
    <property type="match status" value="1"/>
</dbReference>
<dbReference type="InterPro" id="IPR016032">
    <property type="entry name" value="Sig_transdc_resp-reg_C-effctor"/>
</dbReference>
<keyword evidence="7" id="KW-1185">Reference proteome</keyword>
<dbReference type="HOGENOM" id="CLU_000445_90_0_0"/>
<organism evidence="6 7">
    <name type="scientific">Granulicella mallensis (strain ATCC BAA-1857 / DSM 23137 / MP5ACTX8)</name>
    <dbReference type="NCBI Taxonomy" id="682795"/>
    <lineage>
        <taxon>Bacteria</taxon>
        <taxon>Pseudomonadati</taxon>
        <taxon>Acidobacteriota</taxon>
        <taxon>Terriglobia</taxon>
        <taxon>Terriglobales</taxon>
        <taxon>Acidobacteriaceae</taxon>
        <taxon>Granulicella</taxon>
    </lineage>
</organism>
<dbReference type="Pfam" id="PF00196">
    <property type="entry name" value="GerE"/>
    <property type="match status" value="1"/>
</dbReference>
<dbReference type="CDD" id="cd17535">
    <property type="entry name" value="REC_NarL-like"/>
    <property type="match status" value="1"/>
</dbReference>
<evidence type="ECO:0000313" key="7">
    <source>
        <dbReference type="Proteomes" id="UP000007113"/>
    </source>
</evidence>
<keyword evidence="1 3" id="KW-0597">Phosphoprotein</keyword>
<accession>G8P0F9</accession>
<sequence>MEGPKRIRVMSVEDHPIFREGLNSMITSEPDLHLVAEAISGSEAVAAFRTHRPDITLMDFRMPGLDGIAALKAIRREFQSARIIMLTTSEGDVEIRKALRAGASAYMLKSMPKAEILAAIRSVHDGGRCVPPEVAAKIAMHLGGEHLTVRELEVLALIRDGHANKQVADILGIAETTVNFHISNLVKKLKANDRTHAMAIAVRRGFLEI</sequence>
<dbReference type="InterPro" id="IPR051015">
    <property type="entry name" value="EvgA-like"/>
</dbReference>
<dbReference type="SMART" id="SM00421">
    <property type="entry name" value="HTH_LUXR"/>
    <property type="match status" value="1"/>
</dbReference>
<name>G8P0F9_GRAMM</name>
<dbReference type="InterPro" id="IPR011006">
    <property type="entry name" value="CheY-like_superfamily"/>
</dbReference>
<dbReference type="PROSITE" id="PS50043">
    <property type="entry name" value="HTH_LUXR_2"/>
    <property type="match status" value="1"/>
</dbReference>
<dbReference type="PRINTS" id="PR00038">
    <property type="entry name" value="HTHLUXR"/>
</dbReference>
<evidence type="ECO:0000313" key="6">
    <source>
        <dbReference type="EMBL" id="AEU38047.1"/>
    </source>
</evidence>
<feature type="modified residue" description="4-aspartylphosphate" evidence="3">
    <location>
        <position position="59"/>
    </location>
</feature>
<dbReference type="Pfam" id="PF00072">
    <property type="entry name" value="Response_reg"/>
    <property type="match status" value="1"/>
</dbReference>
<dbReference type="AlphaFoldDB" id="G8P0F9"/>
<evidence type="ECO:0000256" key="3">
    <source>
        <dbReference type="PROSITE-ProRule" id="PRU00169"/>
    </source>
</evidence>